<name>A0A401GKX8_9APHY</name>
<dbReference type="SUPFAM" id="SSF56104">
    <property type="entry name" value="SAICAR synthase-like"/>
    <property type="match status" value="1"/>
</dbReference>
<dbReference type="STRING" id="139825.A0A401GKX8"/>
<dbReference type="Gene3D" id="3.30.470.160">
    <property type="entry name" value="Inositol polyphosphate kinase"/>
    <property type="match status" value="1"/>
</dbReference>
<dbReference type="GeneID" id="38779748"/>
<dbReference type="EMBL" id="BFAD01000004">
    <property type="protein sequence ID" value="GBE82831.1"/>
    <property type="molecule type" value="Genomic_DNA"/>
</dbReference>
<evidence type="ECO:0000313" key="2">
    <source>
        <dbReference type="Proteomes" id="UP000287166"/>
    </source>
</evidence>
<dbReference type="RefSeq" id="XP_027613744.1">
    <property type="nucleotide sequence ID" value="XM_027757943.1"/>
</dbReference>
<dbReference type="InterPro" id="IPR038286">
    <property type="entry name" value="IPK_sf"/>
</dbReference>
<dbReference type="Proteomes" id="UP000287166">
    <property type="component" value="Unassembled WGS sequence"/>
</dbReference>
<reference evidence="1 2" key="1">
    <citation type="journal article" date="2018" name="Sci. Rep.">
        <title>Genome sequence of the cauliflower mushroom Sparassis crispa (Hanabiratake) and its association with beneficial usage.</title>
        <authorList>
            <person name="Kiyama R."/>
            <person name="Furutani Y."/>
            <person name="Kawaguchi K."/>
            <person name="Nakanishi T."/>
        </authorList>
    </citation>
    <scope>NUCLEOTIDE SEQUENCE [LARGE SCALE GENOMIC DNA]</scope>
</reference>
<evidence type="ECO:0000313" key="1">
    <source>
        <dbReference type="EMBL" id="GBE82831.1"/>
    </source>
</evidence>
<protein>
    <submittedName>
        <fullName evidence="1">Uncharacterized protein</fullName>
    </submittedName>
</protein>
<dbReference type="OrthoDB" id="338650at2759"/>
<proteinExistence type="predicted"/>
<keyword evidence="2" id="KW-1185">Reference proteome</keyword>
<sequence>MFSPLASQVGGHPGVLSSEDGSLVIKASLPTELAFYESVSCDPNFAPLKPFVPRFYGTLRLAGKVDETTATQDPTSFTVLEAVKEIEKDEYRMLTQCCVLRVACLH</sequence>
<accession>A0A401GKX8</accession>
<organism evidence="1 2">
    <name type="scientific">Sparassis crispa</name>
    <dbReference type="NCBI Taxonomy" id="139825"/>
    <lineage>
        <taxon>Eukaryota</taxon>
        <taxon>Fungi</taxon>
        <taxon>Dikarya</taxon>
        <taxon>Basidiomycota</taxon>
        <taxon>Agaricomycotina</taxon>
        <taxon>Agaricomycetes</taxon>
        <taxon>Polyporales</taxon>
        <taxon>Sparassidaceae</taxon>
        <taxon>Sparassis</taxon>
    </lineage>
</organism>
<dbReference type="AlphaFoldDB" id="A0A401GKX8"/>
<gene>
    <name evidence="1" type="ORF">SCP_0412180</name>
</gene>
<dbReference type="InParanoid" id="A0A401GKX8"/>
<comment type="caution">
    <text evidence="1">The sequence shown here is derived from an EMBL/GenBank/DDBJ whole genome shotgun (WGS) entry which is preliminary data.</text>
</comment>